<name>A0A2J6T9M3_9HELO</name>
<evidence type="ECO:0000313" key="1">
    <source>
        <dbReference type="EMBL" id="PMD59692.1"/>
    </source>
</evidence>
<organism evidence="1 2">
    <name type="scientific">Hyaloscypha bicolor E</name>
    <dbReference type="NCBI Taxonomy" id="1095630"/>
    <lineage>
        <taxon>Eukaryota</taxon>
        <taxon>Fungi</taxon>
        <taxon>Dikarya</taxon>
        <taxon>Ascomycota</taxon>
        <taxon>Pezizomycotina</taxon>
        <taxon>Leotiomycetes</taxon>
        <taxon>Helotiales</taxon>
        <taxon>Hyaloscyphaceae</taxon>
        <taxon>Hyaloscypha</taxon>
        <taxon>Hyaloscypha bicolor</taxon>
    </lineage>
</organism>
<dbReference type="AlphaFoldDB" id="A0A2J6T9M3"/>
<evidence type="ECO:0000313" key="2">
    <source>
        <dbReference type="Proteomes" id="UP000235371"/>
    </source>
</evidence>
<accession>A0A2J6T9M3</accession>
<proteinExistence type="predicted"/>
<dbReference type="RefSeq" id="XP_024736596.1">
    <property type="nucleotide sequence ID" value="XM_024872583.1"/>
</dbReference>
<protein>
    <submittedName>
        <fullName evidence="1">Uncharacterized protein</fullName>
    </submittedName>
</protein>
<dbReference type="GeneID" id="36580663"/>
<reference evidence="1 2" key="1">
    <citation type="submission" date="2016-04" db="EMBL/GenBank/DDBJ databases">
        <title>A degradative enzymes factory behind the ericoid mycorrhizal symbiosis.</title>
        <authorList>
            <consortium name="DOE Joint Genome Institute"/>
            <person name="Martino E."/>
            <person name="Morin E."/>
            <person name="Grelet G."/>
            <person name="Kuo A."/>
            <person name="Kohler A."/>
            <person name="Daghino S."/>
            <person name="Barry K."/>
            <person name="Choi C."/>
            <person name="Cichocki N."/>
            <person name="Clum A."/>
            <person name="Copeland A."/>
            <person name="Hainaut M."/>
            <person name="Haridas S."/>
            <person name="Labutti K."/>
            <person name="Lindquist E."/>
            <person name="Lipzen A."/>
            <person name="Khouja H.-R."/>
            <person name="Murat C."/>
            <person name="Ohm R."/>
            <person name="Olson A."/>
            <person name="Spatafora J."/>
            <person name="Veneault-Fourrey C."/>
            <person name="Henrissat B."/>
            <person name="Grigoriev I."/>
            <person name="Martin F."/>
            <person name="Perotto S."/>
        </authorList>
    </citation>
    <scope>NUCLEOTIDE SEQUENCE [LARGE SCALE GENOMIC DNA]</scope>
    <source>
        <strain evidence="1 2">E</strain>
    </source>
</reference>
<sequence length="134" mass="15103">MLPPLRESPTSRQHPESTRLNNNRYRLFCFAFTYRQAACCSDQLQLFVLLCQWQWKKSRVPASSSPSYCHGNSFRRLKLAGNSFTHTNPRKPSPVLVMASFASPRPTRANKATVISSPLTAPASVFNNLSESLE</sequence>
<gene>
    <name evidence="1" type="ORF">K444DRAFT_407979</name>
</gene>
<dbReference type="InParanoid" id="A0A2J6T9M3"/>
<keyword evidence="2" id="KW-1185">Reference proteome</keyword>
<dbReference type="Proteomes" id="UP000235371">
    <property type="component" value="Unassembled WGS sequence"/>
</dbReference>
<dbReference type="EMBL" id="KZ613813">
    <property type="protein sequence ID" value="PMD59692.1"/>
    <property type="molecule type" value="Genomic_DNA"/>
</dbReference>